<reference evidence="4 5" key="1">
    <citation type="submission" date="2019-12" db="EMBL/GenBank/DDBJ databases">
        <title>A genome sequence resource for the geographically widespread anthracnose pathogen Colletotrichum asianum.</title>
        <authorList>
            <person name="Meng Y."/>
        </authorList>
    </citation>
    <scope>NUCLEOTIDE SEQUENCE [LARGE SCALE GENOMIC DNA]</scope>
    <source>
        <strain evidence="4 5">ICMP 18580</strain>
    </source>
</reference>
<feature type="transmembrane region" description="Helical" evidence="3">
    <location>
        <begin position="143"/>
        <end position="164"/>
    </location>
</feature>
<dbReference type="EMBL" id="WOWK01000136">
    <property type="protein sequence ID" value="KAF0317185.1"/>
    <property type="molecule type" value="Genomic_DNA"/>
</dbReference>
<name>A0A8H3ZMN6_9PEZI</name>
<keyword evidence="3" id="KW-0472">Membrane</keyword>
<evidence type="ECO:0000256" key="1">
    <source>
        <dbReference type="SAM" id="Coils"/>
    </source>
</evidence>
<dbReference type="OrthoDB" id="4816585at2759"/>
<evidence type="ECO:0000256" key="3">
    <source>
        <dbReference type="SAM" id="Phobius"/>
    </source>
</evidence>
<proteinExistence type="predicted"/>
<evidence type="ECO:0000313" key="4">
    <source>
        <dbReference type="EMBL" id="KAF0317185.1"/>
    </source>
</evidence>
<protein>
    <submittedName>
        <fullName evidence="4">Uncharacterized protein</fullName>
    </submittedName>
</protein>
<evidence type="ECO:0000313" key="5">
    <source>
        <dbReference type="Proteomes" id="UP000434172"/>
    </source>
</evidence>
<feature type="region of interest" description="Disordered" evidence="2">
    <location>
        <begin position="1"/>
        <end position="33"/>
    </location>
</feature>
<feature type="coiled-coil region" evidence="1">
    <location>
        <begin position="107"/>
        <end position="134"/>
    </location>
</feature>
<comment type="caution">
    <text evidence="4">The sequence shown here is derived from an EMBL/GenBank/DDBJ whole genome shotgun (WGS) entry which is preliminary data.</text>
</comment>
<gene>
    <name evidence="4" type="ORF">GQ607_015610</name>
</gene>
<evidence type="ECO:0000256" key="2">
    <source>
        <dbReference type="SAM" id="MobiDB-lite"/>
    </source>
</evidence>
<keyword evidence="1" id="KW-0175">Coiled coil</keyword>
<accession>A0A8H3ZMN6</accession>
<keyword evidence="3" id="KW-1133">Transmembrane helix</keyword>
<sequence>MASPPQNVVPVQGAPGIQNRREEQTHAAENENLPESAIEYEVYEIEMSANEFALLNALLQREAAPSATFNATNHPHAYLGPQMDSVDAWMNQIDLIRYEQAMEIAAINTLDDNLKRLERDLRNLEEGMKQLQCWFSLEQRIRIIMQTMFFATWFTVFVLAAFAVGRKL</sequence>
<feature type="compositionally biased region" description="Basic and acidic residues" evidence="2">
    <location>
        <begin position="19"/>
        <end position="29"/>
    </location>
</feature>
<dbReference type="AlphaFoldDB" id="A0A8H3ZMN6"/>
<organism evidence="4 5">
    <name type="scientific">Colletotrichum asianum</name>
    <dbReference type="NCBI Taxonomy" id="702518"/>
    <lineage>
        <taxon>Eukaryota</taxon>
        <taxon>Fungi</taxon>
        <taxon>Dikarya</taxon>
        <taxon>Ascomycota</taxon>
        <taxon>Pezizomycotina</taxon>
        <taxon>Sordariomycetes</taxon>
        <taxon>Hypocreomycetidae</taxon>
        <taxon>Glomerellales</taxon>
        <taxon>Glomerellaceae</taxon>
        <taxon>Colletotrichum</taxon>
        <taxon>Colletotrichum gloeosporioides species complex</taxon>
    </lineage>
</organism>
<dbReference type="Proteomes" id="UP000434172">
    <property type="component" value="Unassembled WGS sequence"/>
</dbReference>
<keyword evidence="5" id="KW-1185">Reference proteome</keyword>
<keyword evidence="3" id="KW-0812">Transmembrane</keyword>